<sequence>MTTQHLRHRNGPDDPAGLEQLIHQAFAEAAFAPSDDARAQAFVASLSTRLLMSGDLHLGNAIGTLIGLRRLDADEL</sequence>
<gene>
    <name evidence="1" type="ORF">CKO42_08550</name>
</gene>
<name>A0A9X0W7W0_9GAMM</name>
<evidence type="ECO:0000313" key="1">
    <source>
        <dbReference type="EMBL" id="MBK1618486.1"/>
    </source>
</evidence>
<reference evidence="1 2" key="1">
    <citation type="journal article" date="2020" name="Microorganisms">
        <title>Osmotic Adaptation and Compatible Solute Biosynthesis of Phototrophic Bacteria as Revealed from Genome Analyses.</title>
        <authorList>
            <person name="Imhoff J.F."/>
            <person name="Rahn T."/>
            <person name="Kunzel S."/>
            <person name="Keller A."/>
            <person name="Neulinger S.C."/>
        </authorList>
    </citation>
    <scope>NUCLEOTIDE SEQUENCE [LARGE SCALE GENOMIC DNA]</scope>
    <source>
        <strain evidence="1 2">DSM 25653</strain>
    </source>
</reference>
<dbReference type="AlphaFoldDB" id="A0A9X0W7W0"/>
<dbReference type="RefSeq" id="WP_200242103.1">
    <property type="nucleotide sequence ID" value="NZ_NRRY01000010.1"/>
</dbReference>
<comment type="caution">
    <text evidence="1">The sequence shown here is derived from an EMBL/GenBank/DDBJ whole genome shotgun (WGS) entry which is preliminary data.</text>
</comment>
<proteinExistence type="predicted"/>
<dbReference type="Proteomes" id="UP001138768">
    <property type="component" value="Unassembled WGS sequence"/>
</dbReference>
<dbReference type="EMBL" id="NRRY01000010">
    <property type="protein sequence ID" value="MBK1618486.1"/>
    <property type="molecule type" value="Genomic_DNA"/>
</dbReference>
<organism evidence="1 2">
    <name type="scientific">Lamprobacter modestohalophilus</name>
    <dbReference type="NCBI Taxonomy" id="1064514"/>
    <lineage>
        <taxon>Bacteria</taxon>
        <taxon>Pseudomonadati</taxon>
        <taxon>Pseudomonadota</taxon>
        <taxon>Gammaproteobacteria</taxon>
        <taxon>Chromatiales</taxon>
        <taxon>Chromatiaceae</taxon>
        <taxon>Lamprobacter</taxon>
    </lineage>
</organism>
<protein>
    <submittedName>
        <fullName evidence="1">Uncharacterized protein</fullName>
    </submittedName>
</protein>
<evidence type="ECO:0000313" key="2">
    <source>
        <dbReference type="Proteomes" id="UP001138768"/>
    </source>
</evidence>
<accession>A0A9X0W7W0</accession>
<keyword evidence="2" id="KW-1185">Reference proteome</keyword>